<dbReference type="STRING" id="48467.SAMN02745166_01287"/>
<dbReference type="InterPro" id="IPR036013">
    <property type="entry name" value="Band_7/SPFH_dom_sf"/>
</dbReference>
<sequence length="698" mass="77217">MNAIPPPLIAAFGFEFGLVTVILLGSLIFGVALLTLFARFFHKVQQGQAIVRNGKGDTQVSFNGMFVIPIMHHVEFMDISVKRIEIERRATEGLICKDNIRADIKVAFFVRINSNKEDVKRVAQSIGCQRASSSDTMRSLFDAKFSEGLKTVGKRFDFVQLYNERDHFKTEILKVIGTDLNGYTLDDCAIDFLEQTQLANLDPDNILDAEGIKKITELTAAQAKLANSIQRDKEKVIKQQDVQAREAILELERQLAETEAKQKRDVESVKAREEAETLKIQSEERLKSERAKIATDEEIAVATENKERQVLVAQRNKERTDAVEVERVTRDRDLEVIERERITTLKSIEKDKAVEVEKKNIQEVIKDRVALEKTVVVEQQKIKDTEAFATADREKQVALTLAEKAAQEQLIQKIKEAEAAKEAARLNAEQEAFTAVKAADAAKEAAQLRAQEMLTLAEAKQESATREATAEKALAEAKAAQAAAEGLGEAQVLLAKAEASQKQGMVDAEVTQLKLAAEADGITKKAEAMKLLEDAGRAHEEFKLTLDKQKAVELAQINIQKDIATQQAVVLGEAMKSAKIEIVGGESQFFDKITNAIGTARAVDRMVEGSRTLTDVKETFFNGDPEYFKAQLKSMVDQFGLTAEDTKNLTLSALFAKLIGLNPDSSTLNKLTGFIGAANRFGLAEEPVSHLLSAKRKA</sequence>
<keyword evidence="5" id="KW-1185">Reference proteome</keyword>
<feature type="coiled-coil region" evidence="2">
    <location>
        <begin position="403"/>
        <end position="485"/>
    </location>
</feature>
<dbReference type="SUPFAM" id="SSF117892">
    <property type="entry name" value="Band 7/SPFH domain"/>
    <property type="match status" value="1"/>
</dbReference>
<evidence type="ECO:0000256" key="1">
    <source>
        <dbReference type="ARBA" id="ARBA00004308"/>
    </source>
</evidence>
<reference evidence="5" key="1">
    <citation type="submission" date="2017-02" db="EMBL/GenBank/DDBJ databases">
        <authorList>
            <person name="Varghese N."/>
            <person name="Submissions S."/>
        </authorList>
    </citation>
    <scope>NUCLEOTIDE SEQUENCE [LARGE SCALE GENOMIC DNA]</scope>
    <source>
        <strain evidence="5">ATCC 700200</strain>
    </source>
</reference>
<dbReference type="PANTHER" id="PTHR13806">
    <property type="entry name" value="FLOTILLIN-RELATED"/>
    <property type="match status" value="1"/>
</dbReference>
<keyword evidence="3" id="KW-0472">Membrane</keyword>
<evidence type="ECO:0000313" key="5">
    <source>
        <dbReference type="Proteomes" id="UP000190774"/>
    </source>
</evidence>
<keyword evidence="3" id="KW-1133">Transmembrane helix</keyword>
<gene>
    <name evidence="4" type="ORF">SAMN02745166_01287</name>
</gene>
<dbReference type="Proteomes" id="UP000190774">
    <property type="component" value="Unassembled WGS sequence"/>
</dbReference>
<dbReference type="GO" id="GO:0012505">
    <property type="term" value="C:endomembrane system"/>
    <property type="evidence" value="ECO:0007669"/>
    <property type="project" value="UniProtKB-SubCell"/>
</dbReference>
<proteinExistence type="predicted"/>
<dbReference type="OrthoDB" id="9815577at2"/>
<evidence type="ECO:0000256" key="2">
    <source>
        <dbReference type="SAM" id="Coils"/>
    </source>
</evidence>
<feature type="coiled-coil region" evidence="2">
    <location>
        <begin position="241"/>
        <end position="292"/>
    </location>
</feature>
<dbReference type="RefSeq" id="WP_078812478.1">
    <property type="nucleotide sequence ID" value="NZ_FUYE01000003.1"/>
</dbReference>
<dbReference type="GO" id="GO:0005886">
    <property type="term" value="C:plasma membrane"/>
    <property type="evidence" value="ECO:0007669"/>
    <property type="project" value="TreeGrafter"/>
</dbReference>
<dbReference type="PANTHER" id="PTHR13806:SF31">
    <property type="entry name" value="FLOTILLIN-LIKE PROTEIN 1-RELATED"/>
    <property type="match status" value="1"/>
</dbReference>
<keyword evidence="3" id="KW-0812">Transmembrane</keyword>
<evidence type="ECO:0000313" key="4">
    <source>
        <dbReference type="EMBL" id="SKA86364.1"/>
    </source>
</evidence>
<evidence type="ECO:0000256" key="3">
    <source>
        <dbReference type="SAM" id="Phobius"/>
    </source>
</evidence>
<dbReference type="EMBL" id="FUYE01000003">
    <property type="protein sequence ID" value="SKA86364.1"/>
    <property type="molecule type" value="Genomic_DNA"/>
</dbReference>
<feature type="transmembrane region" description="Helical" evidence="3">
    <location>
        <begin position="16"/>
        <end position="38"/>
    </location>
</feature>
<accession>A0A1T4X9U8</accession>
<dbReference type="InterPro" id="IPR027705">
    <property type="entry name" value="Flotillin_fam"/>
</dbReference>
<protein>
    <submittedName>
        <fullName evidence="4">Uncharacterized membrane protein YqiK, contains Band7/PHB/SPFH domain</fullName>
    </submittedName>
</protein>
<organism evidence="4 5">
    <name type="scientific">Prosthecobacter debontii</name>
    <dbReference type="NCBI Taxonomy" id="48467"/>
    <lineage>
        <taxon>Bacteria</taxon>
        <taxon>Pseudomonadati</taxon>
        <taxon>Verrucomicrobiota</taxon>
        <taxon>Verrucomicrobiia</taxon>
        <taxon>Verrucomicrobiales</taxon>
        <taxon>Verrucomicrobiaceae</taxon>
        <taxon>Prosthecobacter</taxon>
    </lineage>
</organism>
<comment type="subcellular location">
    <subcellularLocation>
        <location evidence="1">Endomembrane system</location>
    </subcellularLocation>
</comment>
<dbReference type="AlphaFoldDB" id="A0A1T4X9U8"/>
<keyword evidence="2" id="KW-0175">Coiled coil</keyword>
<name>A0A1T4X9U8_9BACT</name>
<dbReference type="Gene3D" id="3.30.479.30">
    <property type="entry name" value="Band 7 domain"/>
    <property type="match status" value="1"/>
</dbReference>